<keyword evidence="5" id="KW-1185">Reference proteome</keyword>
<dbReference type="Pfam" id="PF17921">
    <property type="entry name" value="Integrase_H2C2"/>
    <property type="match status" value="1"/>
</dbReference>
<name>A0ABQ4Y9H4_9ASTR</name>
<organism evidence="4 5">
    <name type="scientific">Tanacetum coccineum</name>
    <dbReference type="NCBI Taxonomy" id="301880"/>
    <lineage>
        <taxon>Eukaryota</taxon>
        <taxon>Viridiplantae</taxon>
        <taxon>Streptophyta</taxon>
        <taxon>Embryophyta</taxon>
        <taxon>Tracheophyta</taxon>
        <taxon>Spermatophyta</taxon>
        <taxon>Magnoliopsida</taxon>
        <taxon>eudicotyledons</taxon>
        <taxon>Gunneridae</taxon>
        <taxon>Pentapetalae</taxon>
        <taxon>asterids</taxon>
        <taxon>campanulids</taxon>
        <taxon>Asterales</taxon>
        <taxon>Asteraceae</taxon>
        <taxon>Asteroideae</taxon>
        <taxon>Anthemideae</taxon>
        <taxon>Anthemidinae</taxon>
        <taxon>Tanacetum</taxon>
    </lineage>
</organism>
<dbReference type="SUPFAM" id="SSF56672">
    <property type="entry name" value="DNA/RNA polymerases"/>
    <property type="match status" value="1"/>
</dbReference>
<reference evidence="4" key="2">
    <citation type="submission" date="2022-01" db="EMBL/GenBank/DDBJ databases">
        <authorList>
            <person name="Yamashiro T."/>
            <person name="Shiraishi A."/>
            <person name="Satake H."/>
            <person name="Nakayama K."/>
        </authorList>
    </citation>
    <scope>NUCLEOTIDE SEQUENCE</scope>
</reference>
<proteinExistence type="predicted"/>
<accession>A0ABQ4Y9H4</accession>
<dbReference type="PANTHER" id="PTHR37984">
    <property type="entry name" value="PROTEIN CBG26694"/>
    <property type="match status" value="1"/>
</dbReference>
<dbReference type="Pfam" id="PF17919">
    <property type="entry name" value="RT_RNaseH_2"/>
    <property type="match status" value="1"/>
</dbReference>
<evidence type="ECO:0000256" key="1">
    <source>
        <dbReference type="ARBA" id="ARBA00023268"/>
    </source>
</evidence>
<sequence length="467" mass="52768">MVAATEPSTIQKALQIASLLTDKPLGFWSIKKNLEKRGNRGEPSKVRDGRDDNKRTRTGKCFCYNYPILLEREKQVRSKAGEPSKPSVVYRGSGSFGNNGTAVEGNLCSEIGGSPRPEIMSEQYRREISPSIGTSENGGKSCRVPTQGTPGQRIDDLFDQLQGSQYFSKIDLRSGYHQLRVHDEIILKTAFRTRYDILSHSNALGLTLTAPASSPKCEFWLREVQFLRHVINRDGIHVDPSKIEAVKNWKVPRTPSEVHSFLGLPGYYSRFIKSFSKIAKPLTILTQKSKTFDWGEEQENAFQTLKGKLCDAPVLALPDGSKDFVVYYDASKLGLGYVLMERVEYQGSDCALYYLDQIWVPMKGDVRPLIMDEAYKLKYSVHPGADKMYYDLRNRYWWSGMKKDIAVYQPEIPEWKWEGIAMDFVAKLQGNSCGHDTSGSLHGVPILIISDRDSQFTSRFLEVNAEA</sequence>
<reference evidence="4" key="1">
    <citation type="journal article" date="2022" name="Int. J. Mol. Sci.">
        <title>Draft Genome of Tanacetum Coccineum: Genomic Comparison of Closely Related Tanacetum-Family Plants.</title>
        <authorList>
            <person name="Yamashiro T."/>
            <person name="Shiraishi A."/>
            <person name="Nakayama K."/>
            <person name="Satake H."/>
        </authorList>
    </citation>
    <scope>NUCLEOTIDE SEQUENCE</scope>
</reference>
<dbReference type="Gene3D" id="3.10.10.10">
    <property type="entry name" value="HIV Type 1 Reverse Transcriptase, subunit A, domain 1"/>
    <property type="match status" value="1"/>
</dbReference>
<dbReference type="InterPro" id="IPR050951">
    <property type="entry name" value="Retrovirus_Pol_polyprotein"/>
</dbReference>
<dbReference type="InterPro" id="IPR041577">
    <property type="entry name" value="RT_RNaseH_2"/>
</dbReference>
<keyword evidence="1" id="KW-0511">Multifunctional enzyme</keyword>
<evidence type="ECO:0000259" key="3">
    <source>
        <dbReference type="Pfam" id="PF17921"/>
    </source>
</evidence>
<keyword evidence="4" id="KW-0808">Transferase</keyword>
<dbReference type="InterPro" id="IPR043128">
    <property type="entry name" value="Rev_trsase/Diguanyl_cyclase"/>
</dbReference>
<feature type="domain" description="Integrase zinc-binding" evidence="3">
    <location>
        <begin position="366"/>
        <end position="408"/>
    </location>
</feature>
<dbReference type="Proteomes" id="UP001151760">
    <property type="component" value="Unassembled WGS sequence"/>
</dbReference>
<dbReference type="GO" id="GO:0003964">
    <property type="term" value="F:RNA-directed DNA polymerase activity"/>
    <property type="evidence" value="ECO:0007669"/>
    <property type="project" value="UniProtKB-KW"/>
</dbReference>
<keyword evidence="4" id="KW-0548">Nucleotidyltransferase</keyword>
<dbReference type="InterPro" id="IPR043502">
    <property type="entry name" value="DNA/RNA_pol_sf"/>
</dbReference>
<dbReference type="Gene3D" id="1.10.340.70">
    <property type="match status" value="1"/>
</dbReference>
<evidence type="ECO:0000259" key="2">
    <source>
        <dbReference type="Pfam" id="PF17919"/>
    </source>
</evidence>
<comment type="caution">
    <text evidence="4">The sequence shown here is derived from an EMBL/GenBank/DDBJ whole genome shotgun (WGS) entry which is preliminary data.</text>
</comment>
<protein>
    <submittedName>
        <fullName evidence="4">Reverse transcriptase domain-containing protein</fullName>
    </submittedName>
</protein>
<gene>
    <name evidence="4" type="ORF">Tco_0707147</name>
</gene>
<dbReference type="EMBL" id="BQNB010010222">
    <property type="protein sequence ID" value="GJS74306.1"/>
    <property type="molecule type" value="Genomic_DNA"/>
</dbReference>
<evidence type="ECO:0000313" key="4">
    <source>
        <dbReference type="EMBL" id="GJS74306.1"/>
    </source>
</evidence>
<keyword evidence="4" id="KW-0695">RNA-directed DNA polymerase</keyword>
<feature type="domain" description="Reverse transcriptase/retrotransposon-derived protein RNase H-like" evidence="2">
    <location>
        <begin position="294"/>
        <end position="347"/>
    </location>
</feature>
<dbReference type="InterPro" id="IPR041588">
    <property type="entry name" value="Integrase_H2C2"/>
</dbReference>
<dbReference type="PANTHER" id="PTHR37984:SF5">
    <property type="entry name" value="PROTEIN NYNRIN-LIKE"/>
    <property type="match status" value="1"/>
</dbReference>
<evidence type="ECO:0000313" key="5">
    <source>
        <dbReference type="Proteomes" id="UP001151760"/>
    </source>
</evidence>
<dbReference type="Gene3D" id="3.30.70.270">
    <property type="match status" value="2"/>
</dbReference>